<dbReference type="InterPro" id="IPR003660">
    <property type="entry name" value="HAMP_dom"/>
</dbReference>
<name>A0A9X1SJS5_9BACT</name>
<dbReference type="InterPro" id="IPR032255">
    <property type="entry name" value="HBM"/>
</dbReference>
<proteinExistence type="inferred from homology"/>
<feature type="domain" description="HBM" evidence="10">
    <location>
        <begin position="45"/>
        <end position="285"/>
    </location>
</feature>
<evidence type="ECO:0000256" key="5">
    <source>
        <dbReference type="PROSITE-ProRule" id="PRU00284"/>
    </source>
</evidence>
<dbReference type="PANTHER" id="PTHR32089:SF112">
    <property type="entry name" value="LYSOZYME-LIKE PROTEIN-RELATED"/>
    <property type="match status" value="1"/>
</dbReference>
<dbReference type="PROSITE" id="PS51753">
    <property type="entry name" value="HBM"/>
    <property type="match status" value="1"/>
</dbReference>
<dbReference type="Gene3D" id="6.10.340.10">
    <property type="match status" value="1"/>
</dbReference>
<comment type="similarity">
    <text evidence="4">Belongs to the methyl-accepting chemotaxis (MCP) protein family.</text>
</comment>
<feature type="domain" description="Methyl-accepting transducer" evidence="7">
    <location>
        <begin position="404"/>
        <end position="626"/>
    </location>
</feature>
<dbReference type="Gene3D" id="1.10.287.950">
    <property type="entry name" value="Methyl-accepting chemotaxis protein"/>
    <property type="match status" value="1"/>
</dbReference>
<evidence type="ECO:0000256" key="6">
    <source>
        <dbReference type="SAM" id="Phobius"/>
    </source>
</evidence>
<dbReference type="Pfam" id="PF00672">
    <property type="entry name" value="HAMP"/>
    <property type="match status" value="1"/>
</dbReference>
<dbReference type="Proteomes" id="UP001139103">
    <property type="component" value="Unassembled WGS sequence"/>
</dbReference>
<dbReference type="PROSITE" id="PS50885">
    <property type="entry name" value="HAMP"/>
    <property type="match status" value="1"/>
</dbReference>
<comment type="caution">
    <text evidence="11">The sequence shown here is derived from an EMBL/GenBank/DDBJ whole genome shotgun (WGS) entry which is preliminary data.</text>
</comment>
<dbReference type="SMART" id="SM00304">
    <property type="entry name" value="HAMP"/>
    <property type="match status" value="1"/>
</dbReference>
<reference evidence="11" key="1">
    <citation type="submission" date="2021-11" db="EMBL/GenBank/DDBJ databases">
        <title>Genome sequence.</title>
        <authorList>
            <person name="Sun Q."/>
        </authorList>
    </citation>
    <scope>NUCLEOTIDE SEQUENCE</scope>
    <source>
        <strain evidence="11">JC732</strain>
    </source>
</reference>
<keyword evidence="6" id="KW-0812">Transmembrane</keyword>
<dbReference type="GO" id="GO:0005886">
    <property type="term" value="C:plasma membrane"/>
    <property type="evidence" value="ECO:0007669"/>
    <property type="project" value="UniProtKB-SubCell"/>
</dbReference>
<sequence>MLNRLSLTKRTILGFASVLLLMLIAAGVAWNGLSNATTGFVRYRQLARDSNFCSNLQDCMMMARFAAKNFDIYSRDGDIEKFNARSREITGLLEEAKSRIDLPERRAIVDEIETLVGEYDESFTQVVANRRLRDAQQRDVLDVQGPQMSTCLVEIMNSSQADGDAEAAAAAGAVLDTLMGVRLSVYKYLDSAQIEHQEKTNQYLTKMDGELAKLDADLQNPHRRELLAKTRQSQESYATAYASMAEALQTERQLMTGRLDVIGPSVAMKAAALKNAITDEQDELGPQLQASNQATLVMVGVVSGVALVIGVVISILLSRSIILPIRKVMGVLNLVAQGDLRQQLKVETEDEIGAMTNSLNTVVKRLQAAMTDLAANAQEIARSATEMNDTAASMASVSNDTKTQSTSAAGASEEMSANMRAIAASATQMSANMDTVASAVEEMSISVNEIARNTEQANLVASEANQLAEGSRRQLGQLGDAANEIGKVVELIQGIAEQTNLLALNATIEAARAGEAGKGFAVVAEEVKQLARQTAGATEDIRARVKGMQQASFGSVESIESIRSVVNNLSEISRGIAAAIEEQSVATKEIANNVAQSSSAARQVSKAVEESALAGEEISRNVVSVDRGAQKVSEDAGKTKNSSDQLAGISSKLQSLVSQFQV</sequence>
<evidence type="ECO:0000256" key="3">
    <source>
        <dbReference type="ARBA" id="ARBA00023224"/>
    </source>
</evidence>
<evidence type="ECO:0000313" key="12">
    <source>
        <dbReference type="Proteomes" id="UP001139103"/>
    </source>
</evidence>
<keyword evidence="2" id="KW-0997">Cell inner membrane</keyword>
<evidence type="ECO:0000256" key="4">
    <source>
        <dbReference type="ARBA" id="ARBA00029447"/>
    </source>
</evidence>
<comment type="subcellular location">
    <subcellularLocation>
        <location evidence="1">Cell inner membrane</location>
        <topology evidence="1">Multi-pass membrane protein</topology>
    </subcellularLocation>
</comment>
<keyword evidence="2" id="KW-1003">Cell membrane</keyword>
<evidence type="ECO:0000259" key="8">
    <source>
        <dbReference type="PROSITE" id="PS50192"/>
    </source>
</evidence>
<dbReference type="RefSeq" id="WP_230218700.1">
    <property type="nucleotide sequence ID" value="NZ_JAJKFT010000010.1"/>
</dbReference>
<evidence type="ECO:0000259" key="9">
    <source>
        <dbReference type="PROSITE" id="PS50885"/>
    </source>
</evidence>
<accession>A0A9X1SJS5</accession>
<dbReference type="SMART" id="SM01358">
    <property type="entry name" value="HBM"/>
    <property type="match status" value="1"/>
</dbReference>
<dbReference type="SMART" id="SM00283">
    <property type="entry name" value="MA"/>
    <property type="match status" value="1"/>
</dbReference>
<dbReference type="CDD" id="cd06225">
    <property type="entry name" value="HAMP"/>
    <property type="match status" value="1"/>
</dbReference>
<evidence type="ECO:0000259" key="7">
    <source>
        <dbReference type="PROSITE" id="PS50111"/>
    </source>
</evidence>
<gene>
    <name evidence="11" type="ORF">LOC68_11735</name>
</gene>
<dbReference type="InterPro" id="IPR000727">
    <property type="entry name" value="T_SNARE_dom"/>
</dbReference>
<feature type="transmembrane region" description="Helical" evidence="6">
    <location>
        <begin position="296"/>
        <end position="317"/>
    </location>
</feature>
<keyword evidence="12" id="KW-1185">Reference proteome</keyword>
<dbReference type="EMBL" id="JAJKFT010000010">
    <property type="protein sequence ID" value="MCC9629069.1"/>
    <property type="molecule type" value="Genomic_DNA"/>
</dbReference>
<dbReference type="SUPFAM" id="SSF58104">
    <property type="entry name" value="Methyl-accepting chemotaxis protein (MCP) signaling domain"/>
    <property type="match status" value="1"/>
</dbReference>
<keyword evidence="3 5" id="KW-0807">Transducer</keyword>
<evidence type="ECO:0000259" key="10">
    <source>
        <dbReference type="PROSITE" id="PS51753"/>
    </source>
</evidence>
<evidence type="ECO:0000256" key="2">
    <source>
        <dbReference type="ARBA" id="ARBA00022519"/>
    </source>
</evidence>
<feature type="domain" description="HAMP" evidence="9">
    <location>
        <begin position="319"/>
        <end position="371"/>
    </location>
</feature>
<keyword evidence="6" id="KW-1133">Transmembrane helix</keyword>
<keyword evidence="6" id="KW-0472">Membrane</keyword>
<dbReference type="InterPro" id="IPR004089">
    <property type="entry name" value="MCPsignal_dom"/>
</dbReference>
<dbReference type="AlphaFoldDB" id="A0A9X1SJS5"/>
<dbReference type="GO" id="GO:0007165">
    <property type="term" value="P:signal transduction"/>
    <property type="evidence" value="ECO:0007669"/>
    <property type="project" value="UniProtKB-KW"/>
</dbReference>
<dbReference type="PROSITE" id="PS50111">
    <property type="entry name" value="CHEMOTAXIS_TRANSDUC_2"/>
    <property type="match status" value="1"/>
</dbReference>
<evidence type="ECO:0000256" key="1">
    <source>
        <dbReference type="ARBA" id="ARBA00004429"/>
    </source>
</evidence>
<dbReference type="Pfam" id="PF00015">
    <property type="entry name" value="MCPsignal"/>
    <property type="match status" value="1"/>
</dbReference>
<evidence type="ECO:0000313" key="11">
    <source>
        <dbReference type="EMBL" id="MCC9629069.1"/>
    </source>
</evidence>
<feature type="domain" description="T-SNARE coiled-coil homology" evidence="8">
    <location>
        <begin position="557"/>
        <end position="611"/>
    </location>
</feature>
<feature type="transmembrane region" description="Helical" evidence="6">
    <location>
        <begin position="12"/>
        <end position="33"/>
    </location>
</feature>
<organism evidence="11 12">
    <name type="scientific">Blastopirellula sediminis</name>
    <dbReference type="NCBI Taxonomy" id="2894196"/>
    <lineage>
        <taxon>Bacteria</taxon>
        <taxon>Pseudomonadati</taxon>
        <taxon>Planctomycetota</taxon>
        <taxon>Planctomycetia</taxon>
        <taxon>Pirellulales</taxon>
        <taxon>Pirellulaceae</taxon>
        <taxon>Blastopirellula</taxon>
    </lineage>
</organism>
<dbReference type="PANTHER" id="PTHR32089">
    <property type="entry name" value="METHYL-ACCEPTING CHEMOTAXIS PROTEIN MCPB"/>
    <property type="match status" value="1"/>
</dbReference>
<protein>
    <submittedName>
        <fullName evidence="11">Methyl-accepting chemotaxis protein</fullName>
    </submittedName>
</protein>
<dbReference type="PROSITE" id="PS50192">
    <property type="entry name" value="T_SNARE"/>
    <property type="match status" value="1"/>
</dbReference>